<protein>
    <submittedName>
        <fullName evidence="1">Uncharacterized protein</fullName>
    </submittedName>
</protein>
<gene>
    <name evidence="1" type="ORF">DPX16_1898</name>
</gene>
<dbReference type="OrthoDB" id="7367179at2759"/>
<proteinExistence type="predicted"/>
<keyword evidence="2" id="KW-1185">Reference proteome</keyword>
<organism evidence="1 2">
    <name type="scientific">Anabarilius grahami</name>
    <name type="common">Kanglang fish</name>
    <name type="synonym">Barilius grahami</name>
    <dbReference type="NCBI Taxonomy" id="495550"/>
    <lineage>
        <taxon>Eukaryota</taxon>
        <taxon>Metazoa</taxon>
        <taxon>Chordata</taxon>
        <taxon>Craniata</taxon>
        <taxon>Vertebrata</taxon>
        <taxon>Euteleostomi</taxon>
        <taxon>Actinopterygii</taxon>
        <taxon>Neopterygii</taxon>
        <taxon>Teleostei</taxon>
        <taxon>Ostariophysi</taxon>
        <taxon>Cypriniformes</taxon>
        <taxon>Xenocyprididae</taxon>
        <taxon>Xenocypridinae</taxon>
        <taxon>Xenocypridinae incertae sedis</taxon>
        <taxon>Anabarilius</taxon>
    </lineage>
</organism>
<accession>A0A3N0YTD4</accession>
<evidence type="ECO:0000313" key="2">
    <source>
        <dbReference type="Proteomes" id="UP000281406"/>
    </source>
</evidence>
<dbReference type="Proteomes" id="UP000281406">
    <property type="component" value="Unassembled WGS sequence"/>
</dbReference>
<sequence>MAFIKVESEDLKIEEVFSLKQEDAAEETKMEFIKEESEDMKIKETFSLKLEDTDTQTDSCDGTEGVRVRGRKRKGTSNWKCVQKKRRMMGQPYVGISGKEQANIEPRVMGPRCQSAGCMKSSKHHCSTIGEADRENIFKCFWENMNWEEKKMYVRSLVDVIPVQRRRGSENSRRSSTLNFFLNVDGQRKRVCKSLFLATLGLGEWSALNWVQDTGNTQQNEALCHRREAQEFMKSFLQDLPKVPSHFCRSSTSKQYLEPVFKSVIDVYNVYHRAAEEKMLRPFSRQVFSEEFRQQNLSLYHPKKDQCNTCFSFKAGNLSDNEWQVHLLKTEEACAAKLQDKNDASEKTMVVCMDLQALLLCPRFNSSALYYKTKLAVHNFTIYDISTHDTTCYVWHEGEGALSASEFASCVTDFLSEHKEYEKYILWSDGCGNQNRNLALSNALLKFSTENEKVVIQRFLEKGHTEMECDSVHTVIERRLRNQEIYVPAQYVALMKMAWSKPNPYKVKYVDHNFFQDFTKLRLCKSIHPGIKLDDSSDIRAIRYNINGTMDFKIQHSADWTPSSKSQQIQHTTSSSAAVTPLYTESLKIKEMKYRHLQDLKEIIPKDFHSFYDSLKH</sequence>
<reference evidence="1 2" key="1">
    <citation type="submission" date="2018-10" db="EMBL/GenBank/DDBJ databases">
        <title>Genome assembly for a Yunnan-Guizhou Plateau 3E fish, Anabarilius grahami (Regan), and its evolutionary and genetic applications.</title>
        <authorList>
            <person name="Jiang W."/>
        </authorList>
    </citation>
    <scope>NUCLEOTIDE SEQUENCE [LARGE SCALE GENOMIC DNA]</scope>
    <source>
        <strain evidence="1">AG-KIZ</strain>
        <tissue evidence="1">Muscle</tissue>
    </source>
</reference>
<name>A0A3N0YTD4_ANAGA</name>
<comment type="caution">
    <text evidence="1">The sequence shown here is derived from an EMBL/GenBank/DDBJ whole genome shotgun (WGS) entry which is preliminary data.</text>
</comment>
<dbReference type="PANTHER" id="PTHR10773">
    <property type="entry name" value="DNA-DIRECTED RNA POLYMERASES I, II, AND III SUBUNIT RPABC2"/>
    <property type="match status" value="1"/>
</dbReference>
<dbReference type="PANTHER" id="PTHR10773:SF19">
    <property type="match status" value="1"/>
</dbReference>
<evidence type="ECO:0000313" key="1">
    <source>
        <dbReference type="EMBL" id="ROL48958.1"/>
    </source>
</evidence>
<dbReference type="AlphaFoldDB" id="A0A3N0YTD4"/>
<dbReference type="EMBL" id="RJVU01027735">
    <property type="protein sequence ID" value="ROL48958.1"/>
    <property type="molecule type" value="Genomic_DNA"/>
</dbReference>